<evidence type="ECO:0000313" key="4">
    <source>
        <dbReference type="EMBL" id="KAG0006756.1"/>
    </source>
</evidence>
<proteinExistence type="inferred from homology"/>
<dbReference type="Proteomes" id="UP000749646">
    <property type="component" value="Unassembled WGS sequence"/>
</dbReference>
<comment type="caution">
    <text evidence="4">The sequence shown here is derived from an EMBL/GenBank/DDBJ whole genome shotgun (WGS) entry which is preliminary data.</text>
</comment>
<dbReference type="InterPro" id="IPR029021">
    <property type="entry name" value="Prot-tyrosine_phosphatase-like"/>
</dbReference>
<name>A0A9P6SV66_9FUNG</name>
<dbReference type="InterPro" id="IPR000242">
    <property type="entry name" value="PTP_cat"/>
</dbReference>
<dbReference type="Gene3D" id="3.90.190.10">
    <property type="entry name" value="Protein tyrosine phosphatase superfamily"/>
    <property type="match status" value="1"/>
</dbReference>
<dbReference type="PRINTS" id="PR00700">
    <property type="entry name" value="PRTYPHPHTASE"/>
</dbReference>
<dbReference type="InterPro" id="IPR003595">
    <property type="entry name" value="Tyr_Pase_cat"/>
</dbReference>
<dbReference type="InterPro" id="IPR000387">
    <property type="entry name" value="Tyr_Pase_dom"/>
</dbReference>
<feature type="domain" description="Tyrosine specific protein phosphatases" evidence="3">
    <location>
        <begin position="414"/>
        <end position="522"/>
    </location>
</feature>
<dbReference type="InterPro" id="IPR016130">
    <property type="entry name" value="Tyr_Pase_AS"/>
</dbReference>
<dbReference type="OrthoDB" id="6058203at2759"/>
<dbReference type="InterPro" id="IPR036873">
    <property type="entry name" value="Rhodanese-like_dom_sf"/>
</dbReference>
<gene>
    <name evidence="4" type="ORF">BGZ65_004247</name>
</gene>
<dbReference type="SMART" id="SM00404">
    <property type="entry name" value="PTPc_motif"/>
    <property type="match status" value="1"/>
</dbReference>
<dbReference type="Gene3D" id="3.40.250.10">
    <property type="entry name" value="Rhodanese-like domain"/>
    <property type="match status" value="1"/>
</dbReference>
<dbReference type="InterPro" id="IPR050348">
    <property type="entry name" value="Protein-Tyr_Phosphatase"/>
</dbReference>
<dbReference type="Pfam" id="PF00102">
    <property type="entry name" value="Y_phosphatase"/>
    <property type="match status" value="2"/>
</dbReference>
<evidence type="ECO:0000313" key="5">
    <source>
        <dbReference type="Proteomes" id="UP000749646"/>
    </source>
</evidence>
<evidence type="ECO:0000259" key="2">
    <source>
        <dbReference type="PROSITE" id="PS50055"/>
    </source>
</evidence>
<sequence>MAVPPVLEDPGLKEMSGDTVSELLEHGLNVNGNRSTILLLDMRSLASHTTASIKTAVNVNIPIMLLKRPMFSLDMVTEQLTTPQEVQIFSNWKWFPNIVMFDAIGSTPIKGTPMFCIAQKFRRERCAARLSYIRGGYNAFMQEYASLCCRPDSSTEDMATHPSAATTLKIQPIPASTSPPRCRLHLGSLPKTTMRAIGATADCQPQTPMIENPDVNPLFESVRQAMGLNTNITEEVPVRLPPNVSIESIRDKLPTWLLEAIHNRTGKTRLAEYFQKIETSEKNRLALLMAPQEIHSGKQVGFSICAGIEKAPLPSTFEDFWKVIWEQDSRVIVMLTREVEIGRIKCHRYWPTTEQPVMEFGSLRVKFLTSDWSGTVLVRQLQLSHVRHDEEVGRTITQIQYTGWPDFGVPETPLEVLKVVELAHERNLPVSAGPMVVHCSAGCGRTGAFCVIDSILTEIKNHPASIFGGEQSNTLKNGVGKIHPPHSNQKEENSLPQDTVFTAVNRFREQRLSMVQCLRQYVFCYEVILWYMLRREAVKS</sequence>
<organism evidence="4 5">
    <name type="scientific">Modicella reniformis</name>
    <dbReference type="NCBI Taxonomy" id="1440133"/>
    <lineage>
        <taxon>Eukaryota</taxon>
        <taxon>Fungi</taxon>
        <taxon>Fungi incertae sedis</taxon>
        <taxon>Mucoromycota</taxon>
        <taxon>Mortierellomycotina</taxon>
        <taxon>Mortierellomycetes</taxon>
        <taxon>Mortierellales</taxon>
        <taxon>Mortierellaceae</taxon>
        <taxon>Modicella</taxon>
    </lineage>
</organism>
<dbReference type="CDD" id="cd18533">
    <property type="entry name" value="PTP_fungal"/>
    <property type="match status" value="1"/>
</dbReference>
<dbReference type="SUPFAM" id="SSF52821">
    <property type="entry name" value="Rhodanese/Cell cycle control phosphatase"/>
    <property type="match status" value="1"/>
</dbReference>
<dbReference type="PROSITE" id="PS50055">
    <property type="entry name" value="TYR_PHOSPHATASE_PTP"/>
    <property type="match status" value="1"/>
</dbReference>
<feature type="domain" description="Tyrosine-protein phosphatase" evidence="2">
    <location>
        <begin position="267"/>
        <end position="531"/>
    </location>
</feature>
<dbReference type="PANTHER" id="PTHR19134:SF561">
    <property type="entry name" value="PROTEIN TYROSINE PHOSPHATASE 36E, ISOFORM A"/>
    <property type="match status" value="1"/>
</dbReference>
<reference evidence="4" key="1">
    <citation type="journal article" date="2020" name="Fungal Divers.">
        <title>Resolving the Mortierellaceae phylogeny through synthesis of multi-gene phylogenetics and phylogenomics.</title>
        <authorList>
            <person name="Vandepol N."/>
            <person name="Liber J."/>
            <person name="Desiro A."/>
            <person name="Na H."/>
            <person name="Kennedy M."/>
            <person name="Barry K."/>
            <person name="Grigoriev I.V."/>
            <person name="Miller A.N."/>
            <person name="O'Donnell K."/>
            <person name="Stajich J.E."/>
            <person name="Bonito G."/>
        </authorList>
    </citation>
    <scope>NUCLEOTIDE SEQUENCE</scope>
    <source>
        <strain evidence="4">MES-2147</strain>
    </source>
</reference>
<dbReference type="PROSITE" id="PS00383">
    <property type="entry name" value="TYR_PHOSPHATASE_1"/>
    <property type="match status" value="1"/>
</dbReference>
<evidence type="ECO:0000256" key="1">
    <source>
        <dbReference type="ARBA" id="ARBA00009649"/>
    </source>
</evidence>
<accession>A0A9P6SV66</accession>
<dbReference type="SUPFAM" id="SSF52799">
    <property type="entry name" value="(Phosphotyrosine protein) phosphatases II"/>
    <property type="match status" value="1"/>
</dbReference>
<comment type="similarity">
    <text evidence="1">Belongs to the protein-tyrosine phosphatase family. Non-receptor class subfamily.</text>
</comment>
<keyword evidence="5" id="KW-1185">Reference proteome</keyword>
<dbReference type="PANTHER" id="PTHR19134">
    <property type="entry name" value="RECEPTOR-TYPE TYROSINE-PROTEIN PHOSPHATASE"/>
    <property type="match status" value="1"/>
</dbReference>
<dbReference type="SMART" id="SM00194">
    <property type="entry name" value="PTPc"/>
    <property type="match status" value="1"/>
</dbReference>
<dbReference type="AlphaFoldDB" id="A0A9P6SV66"/>
<protein>
    <submittedName>
        <fullName evidence="4">Uncharacterized protein</fullName>
    </submittedName>
</protein>
<dbReference type="PROSITE" id="PS50056">
    <property type="entry name" value="TYR_PHOSPHATASE_2"/>
    <property type="match status" value="1"/>
</dbReference>
<dbReference type="GO" id="GO:0004725">
    <property type="term" value="F:protein tyrosine phosphatase activity"/>
    <property type="evidence" value="ECO:0007669"/>
    <property type="project" value="InterPro"/>
</dbReference>
<dbReference type="EMBL" id="JAAAHW010000062">
    <property type="protein sequence ID" value="KAG0006756.1"/>
    <property type="molecule type" value="Genomic_DNA"/>
</dbReference>
<evidence type="ECO:0000259" key="3">
    <source>
        <dbReference type="PROSITE" id="PS50056"/>
    </source>
</evidence>